<reference evidence="1 2" key="1">
    <citation type="journal article" date="2013" name="Nature">
        <title>Anaerobic oxidation of methane coupled to nitrate reduction in a novel archaeal lineage.</title>
        <authorList>
            <person name="Haroon M.F."/>
            <person name="Hu S."/>
            <person name="Shi Y."/>
            <person name="Imelfort M."/>
            <person name="Keller J."/>
            <person name="Hugenholtz P."/>
            <person name="Yuan Z."/>
            <person name="Tyson G.W."/>
        </authorList>
    </citation>
    <scope>NUCLEOTIDE SEQUENCE [LARGE SCALE GENOMIC DNA]</scope>
    <source>
        <strain evidence="1 2">ANME-2d</strain>
    </source>
</reference>
<dbReference type="Proteomes" id="UP000027153">
    <property type="component" value="Unassembled WGS sequence"/>
</dbReference>
<protein>
    <submittedName>
        <fullName evidence="1">Uncharacterized protein</fullName>
    </submittedName>
</protein>
<name>A0A062V4Z1_9EURY</name>
<evidence type="ECO:0000313" key="2">
    <source>
        <dbReference type="Proteomes" id="UP000027153"/>
    </source>
</evidence>
<evidence type="ECO:0000313" key="1">
    <source>
        <dbReference type="EMBL" id="KCZ72387.1"/>
    </source>
</evidence>
<organism evidence="1 2">
    <name type="scientific">Candidatus Methanoperedens nitratireducens</name>
    <dbReference type="NCBI Taxonomy" id="1392998"/>
    <lineage>
        <taxon>Archaea</taxon>
        <taxon>Methanobacteriati</taxon>
        <taxon>Methanobacteriota</taxon>
        <taxon>Stenosarchaea group</taxon>
        <taxon>Methanomicrobia</taxon>
        <taxon>Methanosarcinales</taxon>
        <taxon>ANME-2 cluster</taxon>
        <taxon>Candidatus Methanoperedentaceae</taxon>
        <taxon>Candidatus Methanoperedens</taxon>
    </lineage>
</organism>
<dbReference type="AlphaFoldDB" id="A0A062V4Z1"/>
<accession>A0A062V4Z1</accession>
<proteinExistence type="predicted"/>
<sequence>MLYRIPENKGKRRTGSIRIFTKNPNIKASIKERATENLKICPNFLIVPTLSGLLTVSSFKSVNLFNPYVLNITKKVSIAVSIINVFDNKPEKITLKEPLIAKKSDVDIRNNRSLSNNKYNFDNTNDSSWSLI</sequence>
<gene>
    <name evidence="1" type="ORF">ANME2D_00814</name>
</gene>
<comment type="caution">
    <text evidence="1">The sequence shown here is derived from an EMBL/GenBank/DDBJ whole genome shotgun (WGS) entry which is preliminary data.</text>
</comment>
<dbReference type="EMBL" id="JMIY01000002">
    <property type="protein sequence ID" value="KCZ72387.1"/>
    <property type="molecule type" value="Genomic_DNA"/>
</dbReference>
<keyword evidence="2" id="KW-1185">Reference proteome</keyword>